<reference evidence="1 2" key="1">
    <citation type="submission" date="2020-06" db="EMBL/GenBank/DDBJ databases">
        <title>Interaction of electrochemicaly active bacteria, Geobacter bremensis R4 on different carbon anode.</title>
        <authorList>
            <person name="Meng L."/>
            <person name="Yoshida N."/>
        </authorList>
    </citation>
    <scope>NUCLEOTIDE SEQUENCE [LARGE SCALE GENOMIC DNA]</scope>
    <source>
        <strain evidence="1 2">R4</strain>
    </source>
</reference>
<dbReference type="SMART" id="SM00671">
    <property type="entry name" value="SEL1"/>
    <property type="match status" value="2"/>
</dbReference>
<evidence type="ECO:0000313" key="2">
    <source>
        <dbReference type="Proteomes" id="UP000515472"/>
    </source>
</evidence>
<sequence length="141" mass="16086">MKRRIFKRYILSTAVIAGVCFLTSPLRADYSKGRELYLMKDYQNAMKEFMFDDDQGSLYMVAYMYEHGEGVPEDGVKASEWYMKAAEKGSAKAMYRLGVMYANGYGVDKDESEAIKWFKKASFKGFAPAKDALKRLTKGTD</sequence>
<dbReference type="EMBL" id="AP023213">
    <property type="protein sequence ID" value="BCG48294.1"/>
    <property type="molecule type" value="Genomic_DNA"/>
</dbReference>
<accession>A0A6S6M985</accession>
<dbReference type="Pfam" id="PF08238">
    <property type="entry name" value="Sel1"/>
    <property type="match status" value="3"/>
</dbReference>
<dbReference type="PANTHER" id="PTHR11102:SF160">
    <property type="entry name" value="ERAD-ASSOCIATED E3 UBIQUITIN-PROTEIN LIGASE COMPONENT HRD3"/>
    <property type="match status" value="1"/>
</dbReference>
<name>A0A6S6M985_9BACT</name>
<dbReference type="RefSeq" id="WP_185243058.1">
    <property type="nucleotide sequence ID" value="NZ_AP023213.1"/>
</dbReference>
<evidence type="ECO:0000313" key="1">
    <source>
        <dbReference type="EMBL" id="BCG48294.1"/>
    </source>
</evidence>
<evidence type="ECO:0008006" key="3">
    <source>
        <dbReference type="Google" id="ProtNLM"/>
    </source>
</evidence>
<dbReference type="Proteomes" id="UP000515472">
    <property type="component" value="Chromosome"/>
</dbReference>
<proteinExistence type="predicted"/>
<dbReference type="InterPro" id="IPR006597">
    <property type="entry name" value="Sel1-like"/>
</dbReference>
<gene>
    <name evidence="1" type="ORF">GEOBRER4_n3180</name>
</gene>
<dbReference type="InterPro" id="IPR050767">
    <property type="entry name" value="Sel1_AlgK"/>
</dbReference>
<dbReference type="InterPro" id="IPR011990">
    <property type="entry name" value="TPR-like_helical_dom_sf"/>
</dbReference>
<dbReference type="AlphaFoldDB" id="A0A6S6M985"/>
<organism evidence="1 2">
    <name type="scientific">Citrifermentans bremense</name>
    <dbReference type="NCBI Taxonomy" id="60035"/>
    <lineage>
        <taxon>Bacteria</taxon>
        <taxon>Pseudomonadati</taxon>
        <taxon>Thermodesulfobacteriota</taxon>
        <taxon>Desulfuromonadia</taxon>
        <taxon>Geobacterales</taxon>
        <taxon>Geobacteraceae</taxon>
        <taxon>Citrifermentans</taxon>
    </lineage>
</organism>
<dbReference type="PANTHER" id="PTHR11102">
    <property type="entry name" value="SEL-1-LIKE PROTEIN"/>
    <property type="match status" value="1"/>
</dbReference>
<dbReference type="SUPFAM" id="SSF81901">
    <property type="entry name" value="HCP-like"/>
    <property type="match status" value="1"/>
</dbReference>
<dbReference type="Gene3D" id="1.25.40.10">
    <property type="entry name" value="Tetratricopeptide repeat domain"/>
    <property type="match status" value="1"/>
</dbReference>
<dbReference type="KEGG" id="gbn:GEOBRER4_30440"/>
<protein>
    <recommendedName>
        <fullName evidence="3">Sel1 repeat family protein</fullName>
    </recommendedName>
</protein>
<keyword evidence="2" id="KW-1185">Reference proteome</keyword>